<organism evidence="1 2">
    <name type="scientific">Parachaetomium inaequale</name>
    <dbReference type="NCBI Taxonomy" id="2588326"/>
    <lineage>
        <taxon>Eukaryota</taxon>
        <taxon>Fungi</taxon>
        <taxon>Dikarya</taxon>
        <taxon>Ascomycota</taxon>
        <taxon>Pezizomycotina</taxon>
        <taxon>Sordariomycetes</taxon>
        <taxon>Sordariomycetidae</taxon>
        <taxon>Sordariales</taxon>
        <taxon>Chaetomiaceae</taxon>
        <taxon>Parachaetomium</taxon>
    </lineage>
</organism>
<accession>A0AAN6PAD5</accession>
<evidence type="ECO:0000313" key="1">
    <source>
        <dbReference type="EMBL" id="KAK4034660.1"/>
    </source>
</evidence>
<proteinExistence type="predicted"/>
<reference evidence="2" key="1">
    <citation type="journal article" date="2023" name="Mol. Phylogenet. Evol.">
        <title>Genome-scale phylogeny and comparative genomics of the fungal order Sordariales.</title>
        <authorList>
            <person name="Hensen N."/>
            <person name="Bonometti L."/>
            <person name="Westerberg I."/>
            <person name="Brannstrom I.O."/>
            <person name="Guillou S."/>
            <person name="Cros-Aarteil S."/>
            <person name="Calhoun S."/>
            <person name="Haridas S."/>
            <person name="Kuo A."/>
            <person name="Mondo S."/>
            <person name="Pangilinan J."/>
            <person name="Riley R."/>
            <person name="LaButti K."/>
            <person name="Andreopoulos B."/>
            <person name="Lipzen A."/>
            <person name="Chen C."/>
            <person name="Yan M."/>
            <person name="Daum C."/>
            <person name="Ng V."/>
            <person name="Clum A."/>
            <person name="Steindorff A."/>
            <person name="Ohm R.A."/>
            <person name="Martin F."/>
            <person name="Silar P."/>
            <person name="Natvig D.O."/>
            <person name="Lalanne C."/>
            <person name="Gautier V."/>
            <person name="Ament-Velasquez S.L."/>
            <person name="Kruys A."/>
            <person name="Hutchinson M.I."/>
            <person name="Powell A.J."/>
            <person name="Barry K."/>
            <person name="Miller A.N."/>
            <person name="Grigoriev I.V."/>
            <person name="Debuchy R."/>
            <person name="Gladieux P."/>
            <person name="Hiltunen Thoren M."/>
            <person name="Johannesson H."/>
        </authorList>
    </citation>
    <scope>NUCLEOTIDE SEQUENCE [LARGE SCALE GENOMIC DNA]</scope>
    <source>
        <strain evidence="2">CBS 284.82</strain>
    </source>
</reference>
<dbReference type="Proteomes" id="UP001303115">
    <property type="component" value="Unassembled WGS sequence"/>
</dbReference>
<name>A0AAN6PAD5_9PEZI</name>
<dbReference type="AlphaFoldDB" id="A0AAN6PAD5"/>
<protein>
    <submittedName>
        <fullName evidence="1">Uncharacterized protein</fullName>
    </submittedName>
</protein>
<gene>
    <name evidence="1" type="ORF">C8A01DRAFT_18573</name>
</gene>
<comment type="caution">
    <text evidence="1">The sequence shown here is derived from an EMBL/GenBank/DDBJ whole genome shotgun (WGS) entry which is preliminary data.</text>
</comment>
<evidence type="ECO:0000313" key="2">
    <source>
        <dbReference type="Proteomes" id="UP001303115"/>
    </source>
</evidence>
<sequence>MPITEKIDKIPYELTHCSSNLRGACNRDPGAMYRMREMSHHMHNTPSSTYAWGSWGWTILRTVYDKESDALFPAAIEKLRRWVVGYWIHYGRFCGFGEPDIARAEKKADGSVNDALGERLRFEVLEDRERLNMPDLGKTTAEDIQTLCNRFHKWVASVGEDPDTRPPADPRLVNFVVVDAESLRALASVPENVLPHGVAADREEFIRRRYSPCYAGYAWLVDHRAVKLYREGVQVNPRRRGWMKIGSEQLDDAWSQLVGLLMMGDGGAMIECSDSGEGSGEFWYSDSVF</sequence>
<keyword evidence="2" id="KW-1185">Reference proteome</keyword>
<dbReference type="EMBL" id="MU854470">
    <property type="protein sequence ID" value="KAK4034660.1"/>
    <property type="molecule type" value="Genomic_DNA"/>
</dbReference>